<gene>
    <name evidence="3" type="ORF">N44_01301</name>
</gene>
<name>A0A0A1VTE3_MICAE</name>
<evidence type="ECO:0000313" key="3">
    <source>
        <dbReference type="EMBL" id="GAL92743.1"/>
    </source>
</evidence>
<protein>
    <recommendedName>
        <fullName evidence="5">Chromosome segregation ATPase</fullName>
    </recommendedName>
</protein>
<sequence length="651" mass="73457">MSKGKELTENLVKRESIDSLTRWPEKTKSFLFLFWYRYQHRFTWKVWAALFVVVFGSVGFLATWQLLNMQKSPNCPKIFWPIASASLRLYCAQLSADSRTVAGLLEAIALVEALPDDHPLRSQVNQQVEEWARDILNLAEKDYQAGNLRQAIAKARQIPDNMAVAAIIEERIAKWQGTWTEGNEILSKLEENLRASNWNQSFRLAVDLLNLNNEYWATVKYNEAIAKITVAREDSSKLDNAFNLFARGGLDNWFKVIEEARKIQASSYAYQEAEKLIGKTEDKLQEYAERLIERKQWQALRDLANQTPKDLKIKEDVTDWSLLSTAALDAEAGTVEGLEAGILGLEQIDPSRPLHQTALGMRERWQLQVQDLRILSEARDLAQAGTIEQYSAAIAKAGEVPRNNPLWSQAQQEIGSWNRQIQVIEDRPILERAREIALPGDINSLSNAIIQARAIANNRVLYRDAQREIRDWQARIERMEDQPILDQAQALANLKDYSTAIETANQIPPGRALSGEASQNIRRWRRELRASQNLQQANQLAATGTAEGLTRAIALVTNISTKTDAGVQRSELLERWSYQLLSLATAQANNGRYLEAIRLAESVSPESTAYSSARSQMQGWRNILQPPAPPPIVESTPLSPESPIEAPSPGQ</sequence>
<keyword evidence="2" id="KW-0812">Transmembrane</keyword>
<dbReference type="RefSeq" id="WP_045358524.1">
    <property type="nucleotide sequence ID" value="NZ_BBPA01000024.1"/>
</dbReference>
<accession>A0A0A1VTE3</accession>
<evidence type="ECO:0008006" key="5">
    <source>
        <dbReference type="Google" id="ProtNLM"/>
    </source>
</evidence>
<feature type="transmembrane region" description="Helical" evidence="2">
    <location>
        <begin position="46"/>
        <end position="67"/>
    </location>
</feature>
<dbReference type="EMBL" id="BBPA01000024">
    <property type="protein sequence ID" value="GAL92743.1"/>
    <property type="molecule type" value="Genomic_DNA"/>
</dbReference>
<keyword evidence="2" id="KW-0472">Membrane</keyword>
<dbReference type="Proteomes" id="UP000030321">
    <property type="component" value="Unassembled WGS sequence"/>
</dbReference>
<keyword evidence="2" id="KW-1133">Transmembrane helix</keyword>
<comment type="caution">
    <text evidence="3">The sequence shown here is derived from an EMBL/GenBank/DDBJ whole genome shotgun (WGS) entry which is preliminary data.</text>
</comment>
<evidence type="ECO:0000256" key="1">
    <source>
        <dbReference type="SAM" id="MobiDB-lite"/>
    </source>
</evidence>
<organism evidence="3 4">
    <name type="scientific">Microcystis aeruginosa NIES-44</name>
    <dbReference type="NCBI Taxonomy" id="449439"/>
    <lineage>
        <taxon>Bacteria</taxon>
        <taxon>Bacillati</taxon>
        <taxon>Cyanobacteriota</taxon>
        <taxon>Cyanophyceae</taxon>
        <taxon>Oscillatoriophycideae</taxon>
        <taxon>Chroococcales</taxon>
        <taxon>Microcystaceae</taxon>
        <taxon>Microcystis</taxon>
    </lineage>
</organism>
<evidence type="ECO:0000256" key="2">
    <source>
        <dbReference type="SAM" id="Phobius"/>
    </source>
</evidence>
<proteinExistence type="predicted"/>
<reference evidence="4" key="1">
    <citation type="journal article" date="2015" name="Genome">
        <title>Whole Genome Sequence of the Non-Microcystin-Producing Microcystis aeruginosa Strain NIES-44.</title>
        <authorList>
            <person name="Okano K."/>
            <person name="Miyata N."/>
            <person name="Ozaki Y."/>
        </authorList>
    </citation>
    <scope>NUCLEOTIDE SEQUENCE [LARGE SCALE GENOMIC DNA]</scope>
    <source>
        <strain evidence="4">NIES-44</strain>
    </source>
</reference>
<dbReference type="AlphaFoldDB" id="A0A0A1VTE3"/>
<evidence type="ECO:0000313" key="4">
    <source>
        <dbReference type="Proteomes" id="UP000030321"/>
    </source>
</evidence>
<feature type="region of interest" description="Disordered" evidence="1">
    <location>
        <begin position="619"/>
        <end position="651"/>
    </location>
</feature>